<dbReference type="PANTHER" id="PTHR19229">
    <property type="entry name" value="ATP-BINDING CASSETTE TRANSPORTER SUBFAMILY A ABCA"/>
    <property type="match status" value="1"/>
</dbReference>
<dbReference type="GO" id="GO:0005319">
    <property type="term" value="F:lipid transporter activity"/>
    <property type="evidence" value="ECO:0007669"/>
    <property type="project" value="TreeGrafter"/>
</dbReference>
<dbReference type="OrthoDB" id="15927at2759"/>
<evidence type="ECO:0000313" key="4">
    <source>
        <dbReference type="Proteomes" id="UP000281553"/>
    </source>
</evidence>
<evidence type="ECO:0000256" key="1">
    <source>
        <dbReference type="ARBA" id="ARBA00022448"/>
    </source>
</evidence>
<evidence type="ECO:0000256" key="2">
    <source>
        <dbReference type="ARBA" id="ARBA00022737"/>
    </source>
</evidence>
<dbReference type="GO" id="GO:0140359">
    <property type="term" value="F:ABC-type transporter activity"/>
    <property type="evidence" value="ECO:0007669"/>
    <property type="project" value="InterPro"/>
</dbReference>
<keyword evidence="1" id="KW-0813">Transport</keyword>
<dbReference type="AlphaFoldDB" id="A0A3P7R0U8"/>
<keyword evidence="2" id="KW-0677">Repeat</keyword>
<dbReference type="EMBL" id="UYRU01091640">
    <property type="protein sequence ID" value="VDN37752.1"/>
    <property type="molecule type" value="Genomic_DNA"/>
</dbReference>
<gene>
    <name evidence="3" type="ORF">DILT_LOCUS17411</name>
</gene>
<protein>
    <submittedName>
        <fullName evidence="3">Uncharacterized protein</fullName>
    </submittedName>
</protein>
<name>A0A3P7R0U8_DIBLA</name>
<sequence length="157" mass="16786">MEECEALCTRLGVLVNGRLKCLGSCQHLKSRFGQGYSLCLQVSLNPSMWPITVTSPVPTSTGVNCVGSRACLSCASSMSNLTVGVASTGDAGSCCSTPTGTFGDSGSLALRASVQRVIDFLTTELTHVQLLDRHQVCISDPLRSFSALVWLFTFFRR</sequence>
<reference evidence="3 4" key="1">
    <citation type="submission" date="2018-11" db="EMBL/GenBank/DDBJ databases">
        <authorList>
            <consortium name="Pathogen Informatics"/>
        </authorList>
    </citation>
    <scope>NUCLEOTIDE SEQUENCE [LARGE SCALE GENOMIC DNA]</scope>
</reference>
<dbReference type="Proteomes" id="UP000281553">
    <property type="component" value="Unassembled WGS sequence"/>
</dbReference>
<dbReference type="InterPro" id="IPR026082">
    <property type="entry name" value="ABCA"/>
</dbReference>
<dbReference type="GO" id="GO:0016020">
    <property type="term" value="C:membrane"/>
    <property type="evidence" value="ECO:0007669"/>
    <property type="project" value="InterPro"/>
</dbReference>
<proteinExistence type="predicted"/>
<dbReference type="PANTHER" id="PTHR19229:SF36">
    <property type="entry name" value="ATP-BINDING CASSETTE SUB-FAMILY A MEMBER 2"/>
    <property type="match status" value="1"/>
</dbReference>
<keyword evidence="4" id="KW-1185">Reference proteome</keyword>
<organism evidence="3 4">
    <name type="scientific">Dibothriocephalus latus</name>
    <name type="common">Fish tapeworm</name>
    <name type="synonym">Diphyllobothrium latum</name>
    <dbReference type="NCBI Taxonomy" id="60516"/>
    <lineage>
        <taxon>Eukaryota</taxon>
        <taxon>Metazoa</taxon>
        <taxon>Spiralia</taxon>
        <taxon>Lophotrochozoa</taxon>
        <taxon>Platyhelminthes</taxon>
        <taxon>Cestoda</taxon>
        <taxon>Eucestoda</taxon>
        <taxon>Diphyllobothriidea</taxon>
        <taxon>Diphyllobothriidae</taxon>
        <taxon>Dibothriocephalus</taxon>
    </lineage>
</organism>
<evidence type="ECO:0000313" key="3">
    <source>
        <dbReference type="EMBL" id="VDN37752.1"/>
    </source>
</evidence>
<accession>A0A3P7R0U8</accession>